<gene>
    <name evidence="1" type="ORF">NK6_147</name>
</gene>
<proteinExistence type="predicted"/>
<dbReference type="EMBL" id="AP014685">
    <property type="protein sequence ID" value="BAR53338.1"/>
    <property type="molecule type" value="Genomic_DNA"/>
</dbReference>
<evidence type="ECO:0000313" key="2">
    <source>
        <dbReference type="Proteomes" id="UP000063308"/>
    </source>
</evidence>
<dbReference type="Proteomes" id="UP000063308">
    <property type="component" value="Chromosome"/>
</dbReference>
<reference evidence="1 2" key="1">
    <citation type="submission" date="2014-11" db="EMBL/GenBank/DDBJ databases">
        <title>Symbiosis island explosion on the genome of extra-slow-growing strains of soybean bradyrhizobia with massive insertion sequences.</title>
        <authorList>
            <person name="Iida T."/>
            <person name="Minamisawa K."/>
        </authorList>
    </citation>
    <scope>NUCLEOTIDE SEQUENCE [LARGE SCALE GENOMIC DNA]</scope>
    <source>
        <strain evidence="1 2">NK6</strain>
    </source>
</reference>
<accession>A0A0E4BJW8</accession>
<protein>
    <submittedName>
        <fullName evidence="1">Uncharacterized protein</fullName>
    </submittedName>
</protein>
<dbReference type="AlphaFoldDB" id="A0A0E4BJW8"/>
<name>A0A0E4BJW8_9BRAD</name>
<evidence type="ECO:0000313" key="1">
    <source>
        <dbReference type="EMBL" id="BAR53338.1"/>
    </source>
</evidence>
<sequence length="63" mass="6525">MRAASFAIGEQHGAKDLQLGVGGRQRVGCSSRGAGGRALPTTCADVRVDSDMVAVRRNRAGRA</sequence>
<organism evidence="1 2">
    <name type="scientific">Bradyrhizobium diazoefficiens</name>
    <dbReference type="NCBI Taxonomy" id="1355477"/>
    <lineage>
        <taxon>Bacteria</taxon>
        <taxon>Pseudomonadati</taxon>
        <taxon>Pseudomonadota</taxon>
        <taxon>Alphaproteobacteria</taxon>
        <taxon>Hyphomicrobiales</taxon>
        <taxon>Nitrobacteraceae</taxon>
        <taxon>Bradyrhizobium</taxon>
    </lineage>
</organism>